<accession>C0PPK6</accession>
<name>C0PPK6_DROME</name>
<sequence length="73" mass="8956">MMTPDPEQPLSAPPQMMLQQGERKRGRARYRKRQRQSRTETTVKVLHFRFFTEPCYHTKSSNRRDRNLWKYNT</sequence>
<organism evidence="2">
    <name type="scientific">Drosophila melanogaster</name>
    <name type="common">Fruit fly</name>
    <dbReference type="NCBI Taxonomy" id="7227"/>
    <lineage>
        <taxon>Eukaryota</taxon>
        <taxon>Metazoa</taxon>
        <taxon>Ecdysozoa</taxon>
        <taxon>Arthropoda</taxon>
        <taxon>Hexapoda</taxon>
        <taxon>Insecta</taxon>
        <taxon>Pterygota</taxon>
        <taxon>Neoptera</taxon>
        <taxon>Endopterygota</taxon>
        <taxon>Diptera</taxon>
        <taxon>Brachycera</taxon>
        <taxon>Muscomorpha</taxon>
        <taxon>Ephydroidea</taxon>
        <taxon>Drosophilidae</taxon>
        <taxon>Drosophila</taxon>
        <taxon>Sophophora</taxon>
    </lineage>
</organism>
<evidence type="ECO:0000256" key="1">
    <source>
        <dbReference type="SAM" id="MobiDB-lite"/>
    </source>
</evidence>
<protein>
    <submittedName>
        <fullName evidence="2">MIP06396p</fullName>
    </submittedName>
</protein>
<dbReference type="IntAct" id="C0PPK6">
    <property type="interactions" value="2"/>
</dbReference>
<feature type="region of interest" description="Disordered" evidence="1">
    <location>
        <begin position="1"/>
        <end position="40"/>
    </location>
</feature>
<dbReference type="AlphaFoldDB" id="C0PPK6"/>
<proteinExistence type="evidence at transcript level"/>
<dbReference type="EMBL" id="BT070225">
    <property type="protein sequence ID" value="ACN38811.1"/>
    <property type="molecule type" value="mRNA"/>
</dbReference>
<evidence type="ECO:0000313" key="2">
    <source>
        <dbReference type="EMBL" id="ACN38811.1"/>
    </source>
</evidence>
<reference evidence="2" key="1">
    <citation type="submission" date="2009-02" db="EMBL/GenBank/DDBJ databases">
        <authorList>
            <person name="Carlson J."/>
            <person name="Booth B."/>
            <person name="Frise E."/>
            <person name="Sandler J."/>
            <person name="Wan K."/>
            <person name="Yu C."/>
            <person name="Celniker S."/>
        </authorList>
    </citation>
    <scope>NUCLEOTIDE SEQUENCE</scope>
</reference>
<feature type="compositionally biased region" description="Basic residues" evidence="1">
    <location>
        <begin position="24"/>
        <end position="36"/>
    </location>
</feature>